<dbReference type="AlphaFoldDB" id="A0A151NQ42"/>
<protein>
    <submittedName>
        <fullName evidence="2">Uncharacterized protein</fullName>
    </submittedName>
</protein>
<accession>A0A151NQ42</accession>
<dbReference type="EMBL" id="AKHW03002395">
    <property type="protein sequence ID" value="KYO38956.1"/>
    <property type="molecule type" value="Genomic_DNA"/>
</dbReference>
<dbReference type="Proteomes" id="UP000050525">
    <property type="component" value="Unassembled WGS sequence"/>
</dbReference>
<sequence>MIKGTSYASSPAAKPEISVPWRHSERCCMVLTALGIQFRSHVPWPQKQLHLKPFLNCLNSLWAQVGSTTRKPHLCSQKQGNIGAGGPEQVFQGTPTFQSRSRS</sequence>
<feature type="compositionally biased region" description="Polar residues" evidence="1">
    <location>
        <begin position="91"/>
        <end position="103"/>
    </location>
</feature>
<proteinExistence type="predicted"/>
<evidence type="ECO:0000313" key="3">
    <source>
        <dbReference type="Proteomes" id="UP000050525"/>
    </source>
</evidence>
<reference evidence="2 3" key="1">
    <citation type="journal article" date="2012" name="Genome Biol.">
        <title>Sequencing three crocodilian genomes to illuminate the evolution of archosaurs and amniotes.</title>
        <authorList>
            <person name="St John J.A."/>
            <person name="Braun E.L."/>
            <person name="Isberg S.R."/>
            <person name="Miles L.G."/>
            <person name="Chong A.Y."/>
            <person name="Gongora J."/>
            <person name="Dalzell P."/>
            <person name="Moran C."/>
            <person name="Bed'hom B."/>
            <person name="Abzhanov A."/>
            <person name="Burgess S.C."/>
            <person name="Cooksey A.M."/>
            <person name="Castoe T.A."/>
            <person name="Crawford N.G."/>
            <person name="Densmore L.D."/>
            <person name="Drew J.C."/>
            <person name="Edwards S.V."/>
            <person name="Faircloth B.C."/>
            <person name="Fujita M.K."/>
            <person name="Greenwold M.J."/>
            <person name="Hoffmann F.G."/>
            <person name="Howard J.M."/>
            <person name="Iguchi T."/>
            <person name="Janes D.E."/>
            <person name="Khan S.Y."/>
            <person name="Kohno S."/>
            <person name="de Koning A.J."/>
            <person name="Lance S.L."/>
            <person name="McCarthy F.M."/>
            <person name="McCormack J.E."/>
            <person name="Merchant M.E."/>
            <person name="Peterson D.G."/>
            <person name="Pollock D.D."/>
            <person name="Pourmand N."/>
            <person name="Raney B.J."/>
            <person name="Roessler K.A."/>
            <person name="Sanford J.R."/>
            <person name="Sawyer R.H."/>
            <person name="Schmidt C.J."/>
            <person name="Triplett E.W."/>
            <person name="Tuberville T.D."/>
            <person name="Venegas-Anaya M."/>
            <person name="Howard J.T."/>
            <person name="Jarvis E.D."/>
            <person name="Guillette L.J.Jr."/>
            <person name="Glenn T.C."/>
            <person name="Green R.E."/>
            <person name="Ray D.A."/>
        </authorList>
    </citation>
    <scope>NUCLEOTIDE SEQUENCE [LARGE SCALE GENOMIC DNA]</scope>
    <source>
        <strain evidence="2">KSC_2009_1</strain>
    </source>
</reference>
<evidence type="ECO:0000313" key="2">
    <source>
        <dbReference type="EMBL" id="KYO38956.1"/>
    </source>
</evidence>
<comment type="caution">
    <text evidence="2">The sequence shown here is derived from an EMBL/GenBank/DDBJ whole genome shotgun (WGS) entry which is preliminary data.</text>
</comment>
<keyword evidence="3" id="KW-1185">Reference proteome</keyword>
<organism evidence="2 3">
    <name type="scientific">Alligator mississippiensis</name>
    <name type="common">American alligator</name>
    <dbReference type="NCBI Taxonomy" id="8496"/>
    <lineage>
        <taxon>Eukaryota</taxon>
        <taxon>Metazoa</taxon>
        <taxon>Chordata</taxon>
        <taxon>Craniata</taxon>
        <taxon>Vertebrata</taxon>
        <taxon>Euteleostomi</taxon>
        <taxon>Archelosauria</taxon>
        <taxon>Archosauria</taxon>
        <taxon>Crocodylia</taxon>
        <taxon>Alligatoridae</taxon>
        <taxon>Alligatorinae</taxon>
        <taxon>Alligator</taxon>
    </lineage>
</organism>
<gene>
    <name evidence="2" type="ORF">Y1Q_0022562</name>
</gene>
<name>A0A151NQ42_ALLMI</name>
<feature type="region of interest" description="Disordered" evidence="1">
    <location>
        <begin position="72"/>
        <end position="103"/>
    </location>
</feature>
<evidence type="ECO:0000256" key="1">
    <source>
        <dbReference type="SAM" id="MobiDB-lite"/>
    </source>
</evidence>